<dbReference type="GO" id="GO:1902670">
    <property type="term" value="F:carbon dioxide binding"/>
    <property type="evidence" value="ECO:0007669"/>
    <property type="project" value="TreeGrafter"/>
</dbReference>
<dbReference type="Pfam" id="PF01455">
    <property type="entry name" value="HupF_HypC"/>
    <property type="match status" value="1"/>
</dbReference>
<dbReference type="NCBIfam" id="TIGR00074">
    <property type="entry name" value="hypC_hupF"/>
    <property type="match status" value="1"/>
</dbReference>
<gene>
    <name evidence="2" type="ORF">CP373A1_01160</name>
</gene>
<accession>A0A1B8RUI1</accession>
<dbReference type="AlphaFoldDB" id="A0A1B8RUI1"/>
<dbReference type="PRINTS" id="PR00445">
    <property type="entry name" value="HUPFHYPC"/>
</dbReference>
<keyword evidence="3" id="KW-1185">Reference proteome</keyword>
<comment type="caution">
    <text evidence="2">The sequence shown here is derived from an EMBL/GenBank/DDBJ whole genome shotgun (WGS) entry which is preliminary data.</text>
</comment>
<evidence type="ECO:0000256" key="1">
    <source>
        <dbReference type="ARBA" id="ARBA00006018"/>
    </source>
</evidence>
<dbReference type="InterPro" id="IPR001109">
    <property type="entry name" value="Hydrogenase_HupF/HypC"/>
</dbReference>
<comment type="similarity">
    <text evidence="1">Belongs to the HupF/HypC family.</text>
</comment>
<dbReference type="Gene3D" id="2.30.30.140">
    <property type="match status" value="1"/>
</dbReference>
<dbReference type="EMBL" id="MAPZ01000009">
    <property type="protein sequence ID" value="OBY12459.1"/>
    <property type="molecule type" value="Genomic_DNA"/>
</dbReference>
<evidence type="ECO:0000313" key="3">
    <source>
        <dbReference type="Proteomes" id="UP000092714"/>
    </source>
</evidence>
<proteinExistence type="inferred from homology"/>
<name>A0A1B8RUI1_9CLOT</name>
<reference evidence="2 3" key="1">
    <citation type="submission" date="2016-06" db="EMBL/GenBank/DDBJ databases">
        <authorList>
            <person name="Kjaerup R.B."/>
            <person name="Dalgaard T.S."/>
            <person name="Juul-Madsen H.R."/>
        </authorList>
    </citation>
    <scope>NUCLEOTIDE SEQUENCE [LARGE SCALE GENOMIC DNA]</scope>
    <source>
        <strain evidence="2 3">373-A1</strain>
    </source>
</reference>
<evidence type="ECO:0008006" key="4">
    <source>
        <dbReference type="Google" id="ProtNLM"/>
    </source>
</evidence>
<dbReference type="SUPFAM" id="SSF159127">
    <property type="entry name" value="HupF/HypC-like"/>
    <property type="match status" value="1"/>
</dbReference>
<dbReference type="PANTHER" id="PTHR35177:SF2">
    <property type="entry name" value="HYDROGENASE MATURATION FACTOR HYBG"/>
    <property type="match status" value="1"/>
</dbReference>
<protein>
    <recommendedName>
        <fullName evidence="4">Hydrogenase isoenzymes formation protein HypC</fullName>
    </recommendedName>
</protein>
<organism evidence="2 3">
    <name type="scientific">Clostridium paraputrificum</name>
    <dbReference type="NCBI Taxonomy" id="29363"/>
    <lineage>
        <taxon>Bacteria</taxon>
        <taxon>Bacillati</taxon>
        <taxon>Bacillota</taxon>
        <taxon>Clostridia</taxon>
        <taxon>Eubacteriales</taxon>
        <taxon>Clostridiaceae</taxon>
        <taxon>Clostridium</taxon>
    </lineage>
</organism>
<dbReference type="GO" id="GO:0005506">
    <property type="term" value="F:iron ion binding"/>
    <property type="evidence" value="ECO:0007669"/>
    <property type="project" value="TreeGrafter"/>
</dbReference>
<dbReference type="PANTHER" id="PTHR35177">
    <property type="entry name" value="HYDROGENASE MATURATION FACTOR HYBG"/>
    <property type="match status" value="1"/>
</dbReference>
<sequence>MCLGLVMKVISIDDKEALCDYLGNRRKIRIDVIKDVSLGDYLLIHAGFAISKLSKEEGEERLDIFKELQEKIGEISK</sequence>
<dbReference type="RefSeq" id="WP_027099534.1">
    <property type="nucleotide sequence ID" value="NZ_CABHIH010000001.1"/>
</dbReference>
<evidence type="ECO:0000313" key="2">
    <source>
        <dbReference type="EMBL" id="OBY12459.1"/>
    </source>
</evidence>
<dbReference type="eggNOG" id="COG0298">
    <property type="taxonomic scope" value="Bacteria"/>
</dbReference>
<dbReference type="Proteomes" id="UP000092714">
    <property type="component" value="Unassembled WGS sequence"/>
</dbReference>
<dbReference type="GeneID" id="42777380"/>
<dbReference type="GO" id="GO:0051604">
    <property type="term" value="P:protein maturation"/>
    <property type="evidence" value="ECO:0007669"/>
    <property type="project" value="TreeGrafter"/>
</dbReference>